<proteinExistence type="predicted"/>
<dbReference type="InterPro" id="IPR007858">
    <property type="entry name" value="Dpy-30_motif"/>
</dbReference>
<gene>
    <name evidence="1" type="ORF">SRAS04492_LOCUS7193</name>
</gene>
<protein>
    <submittedName>
        <fullName evidence="1">Uncharacterized protein</fullName>
    </submittedName>
</protein>
<sequence length="237" mass="28300">MAAMLKPQLQKNIYPESVMILKASGQFLKKRLKDLVQNKKPEEVQKWVDGKFEKKLEKFEEFNSYDQFKKNYTDPNVKDLGNFPMCKFFQENSTEVFEIEADGNKYEMFESMRIYVERFGRPYNYLASVNFLNQEREEYLVKEEQERKEQDKNQDTSNEAEIVKVKQQLQKLADERLQFVKAHMESLEGCDDLNMRQFLMKYIIPLLTEGMIEVWKVGPLDPVDYLADYIFKKSNWA</sequence>
<name>A0A7S3FY02_9SPIT</name>
<accession>A0A7S3FY02</accession>
<dbReference type="Gene3D" id="1.20.890.10">
    <property type="entry name" value="cAMP-dependent protein kinase regulatory subunit, dimerization-anchoring domain"/>
    <property type="match status" value="1"/>
</dbReference>
<dbReference type="InterPro" id="IPR047499">
    <property type="entry name" value="DD_AK7"/>
</dbReference>
<organism evidence="1">
    <name type="scientific">Strombidium rassoulzadegani</name>
    <dbReference type="NCBI Taxonomy" id="1082188"/>
    <lineage>
        <taxon>Eukaryota</taxon>
        <taxon>Sar</taxon>
        <taxon>Alveolata</taxon>
        <taxon>Ciliophora</taxon>
        <taxon>Intramacronucleata</taxon>
        <taxon>Spirotrichea</taxon>
        <taxon>Oligotrichia</taxon>
        <taxon>Strombidiidae</taxon>
        <taxon>Strombidium</taxon>
    </lineage>
</organism>
<evidence type="ECO:0000313" key="1">
    <source>
        <dbReference type="EMBL" id="CAE0235386.1"/>
    </source>
</evidence>
<dbReference type="Pfam" id="PF05186">
    <property type="entry name" value="Dpy-30"/>
    <property type="match status" value="1"/>
</dbReference>
<reference evidence="1" key="1">
    <citation type="submission" date="2021-01" db="EMBL/GenBank/DDBJ databases">
        <authorList>
            <person name="Corre E."/>
            <person name="Pelletier E."/>
            <person name="Niang G."/>
            <person name="Scheremetjew M."/>
            <person name="Finn R."/>
            <person name="Kale V."/>
            <person name="Holt S."/>
            <person name="Cochrane G."/>
            <person name="Meng A."/>
            <person name="Brown T."/>
            <person name="Cohen L."/>
        </authorList>
    </citation>
    <scope>NUCLEOTIDE SEQUENCE</scope>
    <source>
        <strain evidence="1">Ras09</strain>
    </source>
</reference>
<dbReference type="EMBL" id="HBIA01014303">
    <property type="protein sequence ID" value="CAE0235386.1"/>
    <property type="molecule type" value="Transcribed_RNA"/>
</dbReference>
<dbReference type="AlphaFoldDB" id="A0A7S3FY02"/>
<dbReference type="CDD" id="cd22967">
    <property type="entry name" value="DD_AK7"/>
    <property type="match status" value="1"/>
</dbReference>